<proteinExistence type="predicted"/>
<reference evidence="1 2" key="1">
    <citation type="submission" date="2024-09" db="EMBL/GenBank/DDBJ databases">
        <authorList>
            <person name="Sun Q."/>
            <person name="Mori K."/>
        </authorList>
    </citation>
    <scope>NUCLEOTIDE SEQUENCE [LARGE SCALE GENOMIC DNA]</scope>
    <source>
        <strain evidence="1 2">JCM 4557</strain>
    </source>
</reference>
<keyword evidence="2" id="KW-1185">Reference proteome</keyword>
<evidence type="ECO:0000313" key="1">
    <source>
        <dbReference type="EMBL" id="MFC0843885.1"/>
    </source>
</evidence>
<gene>
    <name evidence="1" type="ORF">ACFH04_09180</name>
</gene>
<dbReference type="EMBL" id="JBHMQV010000009">
    <property type="protein sequence ID" value="MFC0843885.1"/>
    <property type="molecule type" value="Genomic_DNA"/>
</dbReference>
<dbReference type="RefSeq" id="WP_394317702.1">
    <property type="nucleotide sequence ID" value="NZ_JBHMQV010000009.1"/>
</dbReference>
<accession>A0ABV6THB9</accession>
<comment type="caution">
    <text evidence="1">The sequence shown here is derived from an EMBL/GenBank/DDBJ whole genome shotgun (WGS) entry which is preliminary data.</text>
</comment>
<sequence length="88" mass="9549">MAGRAGHATPHRIQKFLGEASWSADGLLAEAQAYAARELGDPSATLVMCRSRGWLPTRTTAPDDGFAHQLLIRRSTEKKQLAGGRVDF</sequence>
<dbReference type="Proteomes" id="UP001589887">
    <property type="component" value="Unassembled WGS sequence"/>
</dbReference>
<name>A0ABV6THB9_9ACTN</name>
<evidence type="ECO:0000313" key="2">
    <source>
        <dbReference type="Proteomes" id="UP001589887"/>
    </source>
</evidence>
<protein>
    <recommendedName>
        <fullName evidence="3">Transposase IS701-like DDE domain-containing protein</fullName>
    </recommendedName>
</protein>
<evidence type="ECO:0008006" key="3">
    <source>
        <dbReference type="Google" id="ProtNLM"/>
    </source>
</evidence>
<organism evidence="1 2">
    <name type="scientific">Streptomyces noboritoensis</name>
    <dbReference type="NCBI Taxonomy" id="67337"/>
    <lineage>
        <taxon>Bacteria</taxon>
        <taxon>Bacillati</taxon>
        <taxon>Actinomycetota</taxon>
        <taxon>Actinomycetes</taxon>
        <taxon>Kitasatosporales</taxon>
        <taxon>Streptomycetaceae</taxon>
        <taxon>Streptomyces</taxon>
    </lineage>
</organism>